<evidence type="ECO:0000313" key="2">
    <source>
        <dbReference type="EMBL" id="APX13684.1"/>
    </source>
</evidence>
<feature type="signal peptide" evidence="1">
    <location>
        <begin position="1"/>
        <end position="19"/>
    </location>
</feature>
<dbReference type="STRING" id="299262.BWR18_04265"/>
<organism evidence="2 3">
    <name type="scientific">Tateyamaria omphalii</name>
    <dbReference type="NCBI Taxonomy" id="299262"/>
    <lineage>
        <taxon>Bacteria</taxon>
        <taxon>Pseudomonadati</taxon>
        <taxon>Pseudomonadota</taxon>
        <taxon>Alphaproteobacteria</taxon>
        <taxon>Rhodobacterales</taxon>
        <taxon>Roseobacteraceae</taxon>
        <taxon>Tateyamaria</taxon>
    </lineage>
</organism>
<feature type="chain" id="PRO_5013156782" description="AAA+ family ATPase" evidence="1">
    <location>
        <begin position="20"/>
        <end position="121"/>
    </location>
</feature>
<evidence type="ECO:0008006" key="4">
    <source>
        <dbReference type="Google" id="ProtNLM"/>
    </source>
</evidence>
<accession>A0A1P8N034</accession>
<keyword evidence="1" id="KW-0732">Signal</keyword>
<evidence type="ECO:0000256" key="1">
    <source>
        <dbReference type="SAM" id="SignalP"/>
    </source>
</evidence>
<gene>
    <name evidence="2" type="ORF">BWR18_04265</name>
</gene>
<sequence>MKPIVAAICIATLAGTAAAQEPEDERGLSLMERGAQMLMEGLMREMEPAMDGLQGMAEDFGPAMRDFAAQMGPALRGLLEEIEDWSVYHPPEMLENGDIIIRRKAPQEQKNAPDPDTEIEI</sequence>
<dbReference type="OrthoDB" id="7308154at2"/>
<evidence type="ECO:0000313" key="3">
    <source>
        <dbReference type="Proteomes" id="UP000186336"/>
    </source>
</evidence>
<dbReference type="KEGG" id="tom:BWR18_04265"/>
<protein>
    <recommendedName>
        <fullName evidence="4">AAA+ family ATPase</fullName>
    </recommendedName>
</protein>
<dbReference type="Proteomes" id="UP000186336">
    <property type="component" value="Chromosome"/>
</dbReference>
<reference evidence="2 3" key="1">
    <citation type="submission" date="2017-01" db="EMBL/GenBank/DDBJ databases">
        <title>Complete genome of Tateyamaria omphalii DOK1-4 isolated from seawater in Dokdo.</title>
        <authorList>
            <person name="Kim J.H."/>
            <person name="Chi W.-J."/>
        </authorList>
    </citation>
    <scope>NUCLEOTIDE SEQUENCE [LARGE SCALE GENOMIC DNA]</scope>
    <source>
        <strain evidence="2 3">DOK1-4</strain>
    </source>
</reference>
<name>A0A1P8N034_9RHOB</name>
<dbReference type="EMBL" id="CP019312">
    <property type="protein sequence ID" value="APX13684.1"/>
    <property type="molecule type" value="Genomic_DNA"/>
</dbReference>
<dbReference type="RefSeq" id="WP_076630115.1">
    <property type="nucleotide sequence ID" value="NZ_CP019312.1"/>
</dbReference>
<dbReference type="AlphaFoldDB" id="A0A1P8N034"/>
<keyword evidence="3" id="KW-1185">Reference proteome</keyword>
<proteinExistence type="predicted"/>